<reference evidence="2" key="1">
    <citation type="journal article" date="2012" name="Nat. Commun.">
        <title>The genome of Prunus mume.</title>
        <authorList>
            <person name="Zhang Q."/>
            <person name="Chen W."/>
            <person name="Sun L."/>
            <person name="Zhao F."/>
            <person name="Huang B."/>
            <person name="Yang W."/>
            <person name="Tao Y."/>
            <person name="Wang J."/>
            <person name="Yuan Z."/>
            <person name="Fan G."/>
            <person name="Xing Z."/>
            <person name="Han C."/>
            <person name="Pan H."/>
            <person name="Zhong X."/>
            <person name="Shi W."/>
            <person name="Liang X."/>
            <person name="Du D."/>
            <person name="Sun F."/>
            <person name="Xu Z."/>
            <person name="Hao R."/>
            <person name="Lv T."/>
            <person name="Lv Y."/>
            <person name="Zheng Z."/>
            <person name="Sun M."/>
            <person name="Luo L."/>
            <person name="Cai M."/>
            <person name="Gao Y."/>
            <person name="Wang J."/>
            <person name="Yin Y."/>
            <person name="Xu X."/>
            <person name="Cheng T."/>
            <person name="Wang J."/>
        </authorList>
    </citation>
    <scope>NUCLEOTIDE SEQUENCE [LARGE SCALE GENOMIC DNA]</scope>
</reference>
<gene>
    <name evidence="3" type="primary">LOC107881944</name>
</gene>
<accession>A0ABM1LYP1</accession>
<dbReference type="GeneID" id="107881944"/>
<feature type="region of interest" description="Disordered" evidence="1">
    <location>
        <begin position="149"/>
        <end position="174"/>
    </location>
</feature>
<keyword evidence="2" id="KW-1185">Reference proteome</keyword>
<dbReference type="RefSeq" id="XP_016652518.1">
    <property type="nucleotide sequence ID" value="XM_016797032.1"/>
</dbReference>
<reference evidence="3" key="2">
    <citation type="submission" date="2025-08" db="UniProtKB">
        <authorList>
            <consortium name="RefSeq"/>
        </authorList>
    </citation>
    <scope>IDENTIFICATION</scope>
</reference>
<feature type="compositionally biased region" description="Low complexity" evidence="1">
    <location>
        <begin position="68"/>
        <end position="79"/>
    </location>
</feature>
<evidence type="ECO:0000313" key="3">
    <source>
        <dbReference type="RefSeq" id="XP_016652518.1"/>
    </source>
</evidence>
<organism evidence="2 3">
    <name type="scientific">Prunus mume</name>
    <name type="common">Japanese apricot</name>
    <name type="synonym">Armeniaca mume</name>
    <dbReference type="NCBI Taxonomy" id="102107"/>
    <lineage>
        <taxon>Eukaryota</taxon>
        <taxon>Viridiplantae</taxon>
        <taxon>Streptophyta</taxon>
        <taxon>Embryophyta</taxon>
        <taxon>Tracheophyta</taxon>
        <taxon>Spermatophyta</taxon>
        <taxon>Magnoliopsida</taxon>
        <taxon>eudicotyledons</taxon>
        <taxon>Gunneridae</taxon>
        <taxon>Pentapetalae</taxon>
        <taxon>rosids</taxon>
        <taxon>fabids</taxon>
        <taxon>Rosales</taxon>
        <taxon>Rosaceae</taxon>
        <taxon>Amygdaloideae</taxon>
        <taxon>Amygdaleae</taxon>
        <taxon>Prunus</taxon>
    </lineage>
</organism>
<evidence type="ECO:0000313" key="2">
    <source>
        <dbReference type="Proteomes" id="UP000694861"/>
    </source>
</evidence>
<sequence>MNNHASGENLSDEIVQAQMWYGATGQGKKNFNHTQCWEVVKHCKRFSIIPMAPTLVLNETPLHDSQASDSPMESPMSEDSPIEKELRPIGRKAAKAKRGCNSTSNTSKFLEEITRQSALRIEIDKKVQEDDRAMAIEFAKEKEYVRKEMEYQRKENEEKKDRENMAMDTTKRIG</sequence>
<dbReference type="PANTHER" id="PTHR45023">
    <property type="match status" value="1"/>
</dbReference>
<dbReference type="Proteomes" id="UP000694861">
    <property type="component" value="Unplaced"/>
</dbReference>
<protein>
    <submittedName>
        <fullName evidence="3">Uncharacterized protein LOC107881944</fullName>
    </submittedName>
</protein>
<proteinExistence type="predicted"/>
<evidence type="ECO:0000256" key="1">
    <source>
        <dbReference type="SAM" id="MobiDB-lite"/>
    </source>
</evidence>
<dbReference type="PANTHER" id="PTHR45023:SF4">
    <property type="entry name" value="GLYCINE-RICH PROTEIN-RELATED"/>
    <property type="match status" value="1"/>
</dbReference>
<feature type="region of interest" description="Disordered" evidence="1">
    <location>
        <begin position="62"/>
        <end position="86"/>
    </location>
</feature>
<name>A0ABM1LYP1_PRUMU</name>